<proteinExistence type="predicted"/>
<reference evidence="2" key="2">
    <citation type="submission" date="2020-09" db="EMBL/GenBank/DDBJ databases">
        <authorList>
            <person name="Sun Q."/>
            <person name="Zhou Y."/>
        </authorList>
    </citation>
    <scope>NUCLEOTIDE SEQUENCE</scope>
    <source>
        <strain evidence="2">CGMCC 1.12827</strain>
    </source>
</reference>
<name>A0A916TI29_9ACTN</name>
<dbReference type="InterPro" id="IPR029068">
    <property type="entry name" value="Glyas_Bleomycin-R_OHBP_Dase"/>
</dbReference>
<evidence type="ECO:0000313" key="3">
    <source>
        <dbReference type="Proteomes" id="UP000621454"/>
    </source>
</evidence>
<dbReference type="Proteomes" id="UP000621454">
    <property type="component" value="Unassembled WGS sequence"/>
</dbReference>
<dbReference type="PANTHER" id="PTHR33993:SF10">
    <property type="entry name" value="CONSERVED PROTEIN"/>
    <property type="match status" value="1"/>
</dbReference>
<feature type="domain" description="VOC" evidence="1">
    <location>
        <begin position="10"/>
        <end position="123"/>
    </location>
</feature>
<organism evidence="2 3">
    <name type="scientific">Gordonia jinhuaensis</name>
    <dbReference type="NCBI Taxonomy" id="1517702"/>
    <lineage>
        <taxon>Bacteria</taxon>
        <taxon>Bacillati</taxon>
        <taxon>Actinomycetota</taxon>
        <taxon>Actinomycetes</taxon>
        <taxon>Mycobacteriales</taxon>
        <taxon>Gordoniaceae</taxon>
        <taxon>Gordonia</taxon>
    </lineage>
</organism>
<gene>
    <name evidence="2" type="ORF">GCM10011489_34540</name>
</gene>
<dbReference type="SUPFAM" id="SSF54593">
    <property type="entry name" value="Glyoxalase/Bleomycin resistance protein/Dihydroxybiphenyl dioxygenase"/>
    <property type="match status" value="2"/>
</dbReference>
<dbReference type="Pfam" id="PF00903">
    <property type="entry name" value="Glyoxalase"/>
    <property type="match status" value="2"/>
</dbReference>
<reference evidence="2" key="1">
    <citation type="journal article" date="2014" name="Int. J. Syst. Evol. Microbiol.">
        <title>Complete genome sequence of Corynebacterium casei LMG S-19264T (=DSM 44701T), isolated from a smear-ripened cheese.</title>
        <authorList>
            <consortium name="US DOE Joint Genome Institute (JGI-PGF)"/>
            <person name="Walter F."/>
            <person name="Albersmeier A."/>
            <person name="Kalinowski J."/>
            <person name="Ruckert C."/>
        </authorList>
    </citation>
    <scope>NUCLEOTIDE SEQUENCE</scope>
    <source>
        <strain evidence="2">CGMCC 1.12827</strain>
    </source>
</reference>
<dbReference type="InterPro" id="IPR004360">
    <property type="entry name" value="Glyas_Fos-R_dOase_dom"/>
</dbReference>
<evidence type="ECO:0000259" key="1">
    <source>
        <dbReference type="PROSITE" id="PS51819"/>
    </source>
</evidence>
<keyword evidence="3" id="KW-1185">Reference proteome</keyword>
<comment type="caution">
    <text evidence="2">The sequence shown here is derived from an EMBL/GenBank/DDBJ whole genome shotgun (WGS) entry which is preliminary data.</text>
</comment>
<dbReference type="RefSeq" id="WP_188588140.1">
    <property type="nucleotide sequence ID" value="NZ_BMGC01000037.1"/>
</dbReference>
<accession>A0A916TI29</accession>
<sequence length="266" mass="28373">MTEYSAPIGAPIWFDLMTSDADAAVSFYQQLFGWEAEDPNPDLGGYRNFTLNGKRIAGLMSAADDSAPSVWSSYLHTADPDETLELVKAAGGTVMVPPMDVGDEGTMAVAIDAAGAVIGFWKPNKHKGFADWGVPGAPYWFECASQDYPRSLVFYPEVVGARVETIIDNSAAEVVEPGNPLRYAQVFFGDMAYAGIMDATNIFPPAMPSFWQIYVTVEEVAATVETAEKLGGTVMMGATDTPYGTLATLQDPNGAMISLGSPPAGR</sequence>
<dbReference type="InterPro" id="IPR052164">
    <property type="entry name" value="Anthracycline_SecMetBiosynth"/>
</dbReference>
<protein>
    <recommendedName>
        <fullName evidence="1">VOC domain-containing protein</fullName>
    </recommendedName>
</protein>
<dbReference type="EMBL" id="BMGC01000037">
    <property type="protein sequence ID" value="GGB44079.1"/>
    <property type="molecule type" value="Genomic_DNA"/>
</dbReference>
<dbReference type="PROSITE" id="PS51819">
    <property type="entry name" value="VOC"/>
    <property type="match status" value="2"/>
</dbReference>
<feature type="domain" description="VOC" evidence="1">
    <location>
        <begin position="137"/>
        <end position="262"/>
    </location>
</feature>
<dbReference type="PANTHER" id="PTHR33993">
    <property type="entry name" value="GLYOXALASE-RELATED"/>
    <property type="match status" value="1"/>
</dbReference>
<evidence type="ECO:0000313" key="2">
    <source>
        <dbReference type="EMBL" id="GGB44079.1"/>
    </source>
</evidence>
<dbReference type="Gene3D" id="3.10.180.10">
    <property type="entry name" value="2,3-Dihydroxybiphenyl 1,2-Dioxygenase, domain 1"/>
    <property type="match status" value="2"/>
</dbReference>
<dbReference type="CDD" id="cd07247">
    <property type="entry name" value="SgaA_N_like"/>
    <property type="match status" value="1"/>
</dbReference>
<dbReference type="InterPro" id="IPR037523">
    <property type="entry name" value="VOC_core"/>
</dbReference>
<dbReference type="AlphaFoldDB" id="A0A916TI29"/>